<comment type="caution">
    <text evidence="3">The sequence shown here is derived from an EMBL/GenBank/DDBJ whole genome shotgun (WGS) entry which is preliminary data.</text>
</comment>
<proteinExistence type="predicted"/>
<dbReference type="InterPro" id="IPR009688">
    <property type="entry name" value="FAM210A/B-like_dom"/>
</dbReference>
<dbReference type="PANTHER" id="PTHR21377">
    <property type="entry name" value="PROTEIN FAM210B, MITOCHONDRIAL"/>
    <property type="match status" value="1"/>
</dbReference>
<evidence type="ECO:0000313" key="4">
    <source>
        <dbReference type="Proteomes" id="UP000076584"/>
    </source>
</evidence>
<dbReference type="Pfam" id="PF06916">
    <property type="entry name" value="FAM210A-B_dom"/>
    <property type="match status" value="1"/>
</dbReference>
<feature type="domain" description="DUF1279" evidence="2">
    <location>
        <begin position="203"/>
        <end position="337"/>
    </location>
</feature>
<dbReference type="InterPro" id="IPR045866">
    <property type="entry name" value="FAM210A/B-like"/>
</dbReference>
<dbReference type="PANTHER" id="PTHR21377:SF0">
    <property type="entry name" value="PROTEIN FAM210B, MITOCHONDRIAL"/>
    <property type="match status" value="1"/>
</dbReference>
<keyword evidence="4" id="KW-1185">Reference proteome</keyword>
<accession>A0A166ZH09</accession>
<sequence length="356" mass="40534">LCLRPEETSAAAAHRRRSRILSSSTRSSRRFEPQALSKLSQALNTDLTTNKGYRVRRVSIETSTSTIFIIGSSRYIYTLWRQRIALESSGVTLRAINMMRPTFQMAAIPRRALPATRQNAWEAVWRKQFTAPRRTLMTTNQRALSQRSTASQSTSRWSQTYNSSWITSRMETMFRSSRRAFRFSARQRNANDGTAQESLSLSQRLKKLSREYGWSAVGVYLALSVLDFPFCFLLVRIVGTDRIGQLEHWVVSNLKKVIPDSVQNWWSECRAALSKAETEQLGSDDISEAVDMAGWGVEEAERRNKAEASLGTQLALAYAIHKSFIFLRVPLTAAVTPKVVKVLRSWGWQIGKRRSK</sequence>
<gene>
    <name evidence="3" type="ORF">CI238_07068</name>
</gene>
<dbReference type="Proteomes" id="UP000076584">
    <property type="component" value="Unassembled WGS sequence"/>
</dbReference>
<organism evidence="3 4">
    <name type="scientific">Colletotrichum incanum</name>
    <name type="common">Soybean anthracnose fungus</name>
    <dbReference type="NCBI Taxonomy" id="1573173"/>
    <lineage>
        <taxon>Eukaryota</taxon>
        <taxon>Fungi</taxon>
        <taxon>Dikarya</taxon>
        <taxon>Ascomycota</taxon>
        <taxon>Pezizomycotina</taxon>
        <taxon>Sordariomycetes</taxon>
        <taxon>Hypocreomycetidae</taxon>
        <taxon>Glomerellales</taxon>
        <taxon>Glomerellaceae</taxon>
        <taxon>Colletotrichum</taxon>
        <taxon>Colletotrichum spaethianum species complex</taxon>
    </lineage>
</organism>
<evidence type="ECO:0000256" key="1">
    <source>
        <dbReference type="SAM" id="Phobius"/>
    </source>
</evidence>
<feature type="non-terminal residue" evidence="3">
    <location>
        <position position="1"/>
    </location>
</feature>
<feature type="transmembrane region" description="Helical" evidence="1">
    <location>
        <begin position="212"/>
        <end position="235"/>
    </location>
</feature>
<keyword evidence="1" id="KW-0472">Membrane</keyword>
<reference evidence="3 4" key="1">
    <citation type="submission" date="2015-06" db="EMBL/GenBank/DDBJ databases">
        <title>Survival trade-offs in plant roots during colonization by closely related pathogenic and mutualistic fungi.</title>
        <authorList>
            <person name="Hacquard S."/>
            <person name="Kracher B."/>
            <person name="Hiruma K."/>
            <person name="Weinman A."/>
            <person name="Muench P."/>
            <person name="Garrido Oter R."/>
            <person name="Ver Loren van Themaat E."/>
            <person name="Dallerey J.-F."/>
            <person name="Damm U."/>
            <person name="Henrissat B."/>
            <person name="Lespinet O."/>
            <person name="Thon M."/>
            <person name="Kemen E."/>
            <person name="McHardy A.C."/>
            <person name="Schulze-Lefert P."/>
            <person name="O'Connell R.J."/>
        </authorList>
    </citation>
    <scope>NUCLEOTIDE SEQUENCE [LARGE SCALE GENOMIC DNA]</scope>
    <source>
        <strain evidence="3 4">MAFF 238704</strain>
    </source>
</reference>
<name>A0A166ZH09_COLIC</name>
<evidence type="ECO:0000313" key="3">
    <source>
        <dbReference type="EMBL" id="KZL78901.1"/>
    </source>
</evidence>
<dbReference type="GO" id="GO:0016740">
    <property type="term" value="F:transferase activity"/>
    <property type="evidence" value="ECO:0007669"/>
    <property type="project" value="UniProtKB-KW"/>
</dbReference>
<dbReference type="AlphaFoldDB" id="A0A166ZH09"/>
<dbReference type="STRING" id="1573173.A0A166ZH09"/>
<evidence type="ECO:0000259" key="2">
    <source>
        <dbReference type="Pfam" id="PF06916"/>
    </source>
</evidence>
<dbReference type="EMBL" id="LFIW01002194">
    <property type="protein sequence ID" value="KZL78901.1"/>
    <property type="molecule type" value="Genomic_DNA"/>
</dbReference>
<protein>
    <submittedName>
        <fullName evidence="3">Peptide alpha-n-acetyltransferase nat2</fullName>
    </submittedName>
</protein>
<dbReference type="GO" id="GO:0005739">
    <property type="term" value="C:mitochondrion"/>
    <property type="evidence" value="ECO:0007669"/>
    <property type="project" value="TreeGrafter"/>
</dbReference>
<keyword evidence="3" id="KW-0808">Transferase</keyword>
<keyword evidence="1" id="KW-0812">Transmembrane</keyword>
<keyword evidence="1" id="KW-1133">Transmembrane helix</keyword>